<reference evidence="2 3" key="1">
    <citation type="journal article" date="2015" name="Proc. Natl. Acad. Sci. U.S.A.">
        <title>The resurrection genome of Boea hygrometrica: A blueprint for survival of dehydration.</title>
        <authorList>
            <person name="Xiao L."/>
            <person name="Yang G."/>
            <person name="Zhang L."/>
            <person name="Yang X."/>
            <person name="Zhao S."/>
            <person name="Ji Z."/>
            <person name="Zhou Q."/>
            <person name="Hu M."/>
            <person name="Wang Y."/>
            <person name="Chen M."/>
            <person name="Xu Y."/>
            <person name="Jin H."/>
            <person name="Xiao X."/>
            <person name="Hu G."/>
            <person name="Bao F."/>
            <person name="Hu Y."/>
            <person name="Wan P."/>
            <person name="Li L."/>
            <person name="Deng X."/>
            <person name="Kuang T."/>
            <person name="Xiang C."/>
            <person name="Zhu J.K."/>
            <person name="Oliver M.J."/>
            <person name="He Y."/>
        </authorList>
    </citation>
    <scope>NUCLEOTIDE SEQUENCE [LARGE SCALE GENOMIC DNA]</scope>
    <source>
        <strain evidence="3">cv. XS01</strain>
    </source>
</reference>
<evidence type="ECO:0000256" key="1">
    <source>
        <dbReference type="SAM" id="MobiDB-lite"/>
    </source>
</evidence>
<evidence type="ECO:0000313" key="3">
    <source>
        <dbReference type="Proteomes" id="UP000250235"/>
    </source>
</evidence>
<gene>
    <name evidence="2" type="ORF">F511_18532</name>
</gene>
<proteinExistence type="predicted"/>
<sequence length="263" mass="29544">MSDRVSCWYFRRCVLVGSSNNADVDFKNWYFGCDGQQRALRDSEATTFCEQEPAVGFASVFLRGYRNYVVLISWNDNVLGVTFSDARATGNTALSSPCWDLLALMRRVVNYHSSWVGKRQVELFDASGIRMWCKDERPSAVVQCLMHRICILSCAVSLAVSVALQWLIVAPTSKPPARSHGISSGHNHPPTSIQVTATEDWEKLNQHPPAAATEDWEQLNQHPPAAPNRGYATPHRTTKEELQQGNISWLTKEPLAQYAMQMQ</sequence>
<name>A0A2Z7AKN4_9LAMI</name>
<keyword evidence="3" id="KW-1185">Reference proteome</keyword>
<feature type="region of interest" description="Disordered" evidence="1">
    <location>
        <begin position="208"/>
        <end position="233"/>
    </location>
</feature>
<dbReference type="AlphaFoldDB" id="A0A2Z7AKN4"/>
<evidence type="ECO:0000313" key="2">
    <source>
        <dbReference type="EMBL" id="KZV22385.1"/>
    </source>
</evidence>
<organism evidence="2 3">
    <name type="scientific">Dorcoceras hygrometricum</name>
    <dbReference type="NCBI Taxonomy" id="472368"/>
    <lineage>
        <taxon>Eukaryota</taxon>
        <taxon>Viridiplantae</taxon>
        <taxon>Streptophyta</taxon>
        <taxon>Embryophyta</taxon>
        <taxon>Tracheophyta</taxon>
        <taxon>Spermatophyta</taxon>
        <taxon>Magnoliopsida</taxon>
        <taxon>eudicotyledons</taxon>
        <taxon>Gunneridae</taxon>
        <taxon>Pentapetalae</taxon>
        <taxon>asterids</taxon>
        <taxon>lamiids</taxon>
        <taxon>Lamiales</taxon>
        <taxon>Gesneriaceae</taxon>
        <taxon>Didymocarpoideae</taxon>
        <taxon>Trichosporeae</taxon>
        <taxon>Loxocarpinae</taxon>
        <taxon>Dorcoceras</taxon>
    </lineage>
</organism>
<dbReference type="EMBL" id="KV014377">
    <property type="protein sequence ID" value="KZV22385.1"/>
    <property type="molecule type" value="Genomic_DNA"/>
</dbReference>
<dbReference type="Proteomes" id="UP000250235">
    <property type="component" value="Unassembled WGS sequence"/>
</dbReference>
<accession>A0A2Z7AKN4</accession>
<protein>
    <submittedName>
        <fullName evidence="2">Uncharacterized protein</fullName>
    </submittedName>
</protein>